<comment type="caution">
    <text evidence="1">The sequence shown here is derived from an EMBL/GenBank/DDBJ whole genome shotgun (WGS) entry which is preliminary data.</text>
</comment>
<organism evidence="1">
    <name type="scientific">marine sediment metagenome</name>
    <dbReference type="NCBI Taxonomy" id="412755"/>
    <lineage>
        <taxon>unclassified sequences</taxon>
        <taxon>metagenomes</taxon>
        <taxon>ecological metagenomes</taxon>
    </lineage>
</organism>
<protein>
    <submittedName>
        <fullName evidence="1">Uncharacterized protein</fullName>
    </submittedName>
</protein>
<dbReference type="EMBL" id="LAZR01017315">
    <property type="protein sequence ID" value="KKM00937.1"/>
    <property type="molecule type" value="Genomic_DNA"/>
</dbReference>
<proteinExistence type="predicted"/>
<evidence type="ECO:0000313" key="1">
    <source>
        <dbReference type="EMBL" id="KKM00937.1"/>
    </source>
</evidence>
<gene>
    <name evidence="1" type="ORF">LCGC14_1799460</name>
</gene>
<sequence length="271" mass="28106">MDASINAYLKVGRRILARVWFSGTTALKEGQGLAYNFDYFPSGGAVTNSNPDRYNRVELPATANSLHFAGVSAHAYAASSTGQFIEICLPGSVCNIWLNADVVIGVGIITCEAGNALGASSAGYFTRAGFQGEGSAVPLQTVTGASTAALCLAYLQIGLPSGLVEVVQPPSTGALMTLLPSGLTCFTAQTIGTGDATATLANSTIIGQYKAYQCEGTMTTNSVLVTITSGLQKDDSTAFATGTFDADAEDVYFKWNGEQWEEESSAGLTIG</sequence>
<dbReference type="AlphaFoldDB" id="A0A0F9HCT3"/>
<reference evidence="1" key="1">
    <citation type="journal article" date="2015" name="Nature">
        <title>Complex archaea that bridge the gap between prokaryotes and eukaryotes.</title>
        <authorList>
            <person name="Spang A."/>
            <person name="Saw J.H."/>
            <person name="Jorgensen S.L."/>
            <person name="Zaremba-Niedzwiedzka K."/>
            <person name="Martijn J."/>
            <person name="Lind A.E."/>
            <person name="van Eijk R."/>
            <person name="Schleper C."/>
            <person name="Guy L."/>
            <person name="Ettema T.J."/>
        </authorList>
    </citation>
    <scope>NUCLEOTIDE SEQUENCE</scope>
</reference>
<accession>A0A0F9HCT3</accession>
<name>A0A0F9HCT3_9ZZZZ</name>